<evidence type="ECO:0000313" key="3">
    <source>
        <dbReference type="EMBL" id="MRW98110.1"/>
    </source>
</evidence>
<dbReference type="Gene3D" id="2.60.40.10">
    <property type="entry name" value="Immunoglobulins"/>
    <property type="match status" value="1"/>
</dbReference>
<name>A0A6A8GA70_9EURY</name>
<accession>A0A6A8GA70</accession>
<feature type="transmembrane region" description="Helical" evidence="2">
    <location>
        <begin position="549"/>
        <end position="569"/>
    </location>
</feature>
<feature type="compositionally biased region" description="Gly residues" evidence="1">
    <location>
        <begin position="486"/>
        <end position="516"/>
    </location>
</feature>
<sequence>MQLRGHTLTLATVVMLFFASVTPVAAVPDARLTVSDVTVTPTTPVVGEQVVVTVTLANSVGSPSSATIDEVRLTDPLDETSVRARRLGGLSPGDSVTVPLAVTFETPGPRTLSLSVEGTDEDGDRVRIERPVPIAVEDAPPLVGIRIQDAVVDAESRVEVSLSNPTTADMRNIVVSVEQVEGVARVSAASVANLPAGATELRNLSVVPSSTGETTLELRIEYTTASGTERTRTVTAPMRVSAFADDVQLTLRPVREGDEETAGPDLFSLLGGGPGAALGGGVTDGADDETDDSTGRFDVVVTNFGSTPISDVVVSPTGPSGALPRLSIPGPIEAGASDSAVLDLSEVRDAGPLTLRATYRVGVQSGESTTTVDYRPAVADLVFTDLDVTVVDGELRVLGNVANQGRGDAEGVVVELVDTDSVTPTYPQRDYFVGRVTPSDFAPFELTGVAADDAPDATVTVRYTVDGVEVVREAVVDLPSDGESGGFGIGSLGGGGGSGDSGRSGGDGSSIGGGSGSVAESAAGGGVDTGASSRASGGPLSQVSDTTQAIALVALLTLLVLPVAAAMRIRRYPK</sequence>
<protein>
    <submittedName>
        <fullName evidence="3">Uncharacterized protein</fullName>
    </submittedName>
</protein>
<comment type="caution">
    <text evidence="3">The sequence shown here is derived from an EMBL/GenBank/DDBJ whole genome shotgun (WGS) entry which is preliminary data.</text>
</comment>
<reference evidence="3 4" key="1">
    <citation type="submission" date="2019-11" db="EMBL/GenBank/DDBJ databases">
        <title>Whole genome sequence of Haloferax sp. MBLA0078.</title>
        <authorList>
            <person name="Seo M.-J."/>
            <person name="Cho E.-S."/>
        </authorList>
    </citation>
    <scope>NUCLEOTIDE SEQUENCE [LARGE SCALE GENOMIC DNA]</scope>
    <source>
        <strain evidence="3 4">MBLA0078</strain>
    </source>
</reference>
<proteinExistence type="predicted"/>
<evidence type="ECO:0000256" key="1">
    <source>
        <dbReference type="SAM" id="MobiDB-lite"/>
    </source>
</evidence>
<dbReference type="PANTHER" id="PTHR35902">
    <property type="entry name" value="S-LAYER DOMAIN-LIKE PROTEIN-RELATED"/>
    <property type="match status" value="1"/>
</dbReference>
<keyword evidence="2" id="KW-1133">Transmembrane helix</keyword>
<feature type="compositionally biased region" description="Polar residues" evidence="1">
    <location>
        <begin position="530"/>
        <end position="541"/>
    </location>
</feature>
<evidence type="ECO:0000313" key="4">
    <source>
        <dbReference type="Proteomes" id="UP000443423"/>
    </source>
</evidence>
<evidence type="ECO:0000256" key="2">
    <source>
        <dbReference type="SAM" id="Phobius"/>
    </source>
</evidence>
<dbReference type="PANTHER" id="PTHR35902:SF3">
    <property type="entry name" value="NPCBM-ASSOCIATED, NEW3 DOMAIN OF ALPHA-GALACTOSIDASE"/>
    <property type="match status" value="1"/>
</dbReference>
<dbReference type="OrthoDB" id="65070at2157"/>
<dbReference type="AlphaFoldDB" id="A0A6A8GA70"/>
<keyword evidence="4" id="KW-1185">Reference proteome</keyword>
<dbReference type="EMBL" id="WKJQ01000002">
    <property type="protein sequence ID" value="MRW98110.1"/>
    <property type="molecule type" value="Genomic_DNA"/>
</dbReference>
<gene>
    <name evidence="3" type="ORF">GJR99_16200</name>
</gene>
<keyword evidence="2" id="KW-0812">Transmembrane</keyword>
<dbReference type="Proteomes" id="UP000443423">
    <property type="component" value="Unassembled WGS sequence"/>
</dbReference>
<organism evidence="3 4">
    <name type="scientific">Haloferax marinum</name>
    <dbReference type="NCBI Taxonomy" id="2666143"/>
    <lineage>
        <taxon>Archaea</taxon>
        <taxon>Methanobacteriati</taxon>
        <taxon>Methanobacteriota</taxon>
        <taxon>Stenosarchaea group</taxon>
        <taxon>Halobacteria</taxon>
        <taxon>Halobacteriales</taxon>
        <taxon>Haloferacaceae</taxon>
        <taxon>Haloferax</taxon>
    </lineage>
</organism>
<feature type="region of interest" description="Disordered" evidence="1">
    <location>
        <begin position="486"/>
        <end position="541"/>
    </location>
</feature>
<dbReference type="InterPro" id="IPR013783">
    <property type="entry name" value="Ig-like_fold"/>
</dbReference>
<keyword evidence="2" id="KW-0472">Membrane</keyword>